<dbReference type="EMBL" id="UGYO01000001">
    <property type="protein sequence ID" value="SUI61642.1"/>
    <property type="molecule type" value="Genomic_DNA"/>
</dbReference>
<name>A0A379ZG71_9GAMM</name>
<evidence type="ECO:0000313" key="2">
    <source>
        <dbReference type="Proteomes" id="UP000254069"/>
    </source>
</evidence>
<protein>
    <submittedName>
        <fullName evidence="1">Uncharacterized protein</fullName>
    </submittedName>
</protein>
<accession>A0A379ZG71</accession>
<dbReference type="AlphaFoldDB" id="A0A379ZG71"/>
<dbReference type="GeneID" id="93811364"/>
<dbReference type="Proteomes" id="UP000254069">
    <property type="component" value="Unassembled WGS sequence"/>
</dbReference>
<sequence>MALTRKQWNNIIILASILMVSVLTLLDKRMNSVPDTRELFDSNTELQQLQLGGIWLAQAANGQWQCDPKVLNCADWSQAWLSIRVSPLASKPELTQDERPRELLLKVSGAAEPQLWLFYPHQGLLKSAAGNWYLIPPSLRSGVVPLLSVSTS</sequence>
<proteinExistence type="predicted"/>
<keyword evidence="2" id="KW-1185">Reference proteome</keyword>
<gene>
    <name evidence="1" type="ORF">NCTC10738_01598</name>
</gene>
<evidence type="ECO:0000313" key="1">
    <source>
        <dbReference type="EMBL" id="SUI61642.1"/>
    </source>
</evidence>
<organism evidence="1 2">
    <name type="scientific">Shewanella algae</name>
    <dbReference type="NCBI Taxonomy" id="38313"/>
    <lineage>
        <taxon>Bacteria</taxon>
        <taxon>Pseudomonadati</taxon>
        <taxon>Pseudomonadota</taxon>
        <taxon>Gammaproteobacteria</taxon>
        <taxon>Alteromonadales</taxon>
        <taxon>Shewanellaceae</taxon>
        <taxon>Shewanella</taxon>
    </lineage>
</organism>
<dbReference type="RefSeq" id="WP_025009083.1">
    <property type="nucleotide sequence ID" value="NZ_AP024610.1"/>
</dbReference>
<reference evidence="1 2" key="1">
    <citation type="submission" date="2018-06" db="EMBL/GenBank/DDBJ databases">
        <authorList>
            <consortium name="Pathogen Informatics"/>
            <person name="Doyle S."/>
        </authorList>
    </citation>
    <scope>NUCLEOTIDE SEQUENCE [LARGE SCALE GENOMIC DNA]</scope>
    <source>
        <strain evidence="1 2">NCTC10738</strain>
    </source>
</reference>